<dbReference type="GO" id="GO:0046872">
    <property type="term" value="F:metal ion binding"/>
    <property type="evidence" value="ECO:0007669"/>
    <property type="project" value="UniProtKB-KW"/>
</dbReference>
<dbReference type="GO" id="GO:0016874">
    <property type="term" value="F:ligase activity"/>
    <property type="evidence" value="ECO:0007669"/>
    <property type="project" value="UniProtKB-KW"/>
</dbReference>
<keyword evidence="1" id="KW-0436">Ligase</keyword>
<dbReference type="RefSeq" id="WP_094264114.1">
    <property type="nucleotide sequence ID" value="NZ_NOWF01000004.1"/>
</dbReference>
<gene>
    <name evidence="7" type="ORF">CHM34_08180</name>
</gene>
<evidence type="ECO:0000313" key="7">
    <source>
        <dbReference type="EMBL" id="OYD08080.1"/>
    </source>
</evidence>
<dbReference type="GO" id="GO:0005524">
    <property type="term" value="F:ATP binding"/>
    <property type="evidence" value="ECO:0007669"/>
    <property type="project" value="UniProtKB-KW"/>
</dbReference>
<evidence type="ECO:0000256" key="4">
    <source>
        <dbReference type="ARBA" id="ARBA00022840"/>
    </source>
</evidence>
<name>A0A235B701_9BACL</name>
<dbReference type="SUPFAM" id="SSF52440">
    <property type="entry name" value="PreATP-grasp domain"/>
    <property type="match status" value="1"/>
</dbReference>
<dbReference type="Pfam" id="PF03738">
    <property type="entry name" value="GSP_synth"/>
    <property type="match status" value="1"/>
</dbReference>
<evidence type="ECO:0000313" key="8">
    <source>
        <dbReference type="Proteomes" id="UP000215459"/>
    </source>
</evidence>
<proteinExistence type="predicted"/>
<evidence type="ECO:0000256" key="1">
    <source>
        <dbReference type="ARBA" id="ARBA00022598"/>
    </source>
</evidence>
<keyword evidence="2" id="KW-0479">Metal-binding</keyword>
<evidence type="ECO:0000256" key="2">
    <source>
        <dbReference type="ARBA" id="ARBA00022723"/>
    </source>
</evidence>
<sequence length="398" mass="44682">MRREGVFTWDWFYGEEYALASIHTIPASFQRELAFATEALGGIFTRMVSVLRQGEDELLEELGLPEPTRNAVRLSVAEEVPTIIGRFDFARTAEGLKMLELNSDTPTGIVEAFYVNGRVCTAFGMEDPNRGAEDELAAAFQEMVSEYRSKHYPVDHIVFSALGWHEEDAGTTRYLMNRSGLSARFVPLEDLRVKGDRLYAGTGEKSIPVDVWYRLHALEMLAEDEDRDGYPTGVHILDLIARGKLAVINPPGAFIAQTKALQALIWNLHETGQFFTPEEHEMIDTYMLPTYLENRFQGRFPYVVKPVFGREGGAVVLCDSDGSVAAKDGEPAYWDQMMVYQRRVELEQVETETMKGLFRGHRLWGSFLVNGKASAILSRVDGPITGNLSYYLPVGVEG</sequence>
<evidence type="ECO:0000259" key="6">
    <source>
        <dbReference type="Pfam" id="PF03738"/>
    </source>
</evidence>
<keyword evidence="8" id="KW-1185">Reference proteome</keyword>
<keyword evidence="3" id="KW-0547">Nucleotide-binding</keyword>
<keyword evidence="5" id="KW-0460">Magnesium</keyword>
<accession>A0A235B701</accession>
<comment type="caution">
    <text evidence="7">The sequence shown here is derived from an EMBL/GenBank/DDBJ whole genome shotgun (WGS) entry which is preliminary data.</text>
</comment>
<dbReference type="InterPro" id="IPR005494">
    <property type="entry name" value="GSPS_pre-ATP-grasp-like_dom"/>
</dbReference>
<evidence type="ECO:0000256" key="5">
    <source>
        <dbReference type="ARBA" id="ARBA00022842"/>
    </source>
</evidence>
<dbReference type="Proteomes" id="UP000215459">
    <property type="component" value="Unassembled WGS sequence"/>
</dbReference>
<dbReference type="AlphaFoldDB" id="A0A235B701"/>
<feature type="domain" description="Glutathionylspermidine synthase pre-ATP-grasp-like" evidence="6">
    <location>
        <begin position="31"/>
        <end position="394"/>
    </location>
</feature>
<dbReference type="EMBL" id="NOWF01000004">
    <property type="protein sequence ID" value="OYD08080.1"/>
    <property type="molecule type" value="Genomic_DNA"/>
</dbReference>
<evidence type="ECO:0000256" key="3">
    <source>
        <dbReference type="ARBA" id="ARBA00022741"/>
    </source>
</evidence>
<dbReference type="InterPro" id="IPR016185">
    <property type="entry name" value="PreATP-grasp_dom_sf"/>
</dbReference>
<dbReference type="Gene3D" id="3.30.1490.330">
    <property type="match status" value="1"/>
</dbReference>
<keyword evidence="4" id="KW-0067">ATP-binding</keyword>
<dbReference type="SUPFAM" id="SSF56059">
    <property type="entry name" value="Glutathione synthetase ATP-binding domain-like"/>
    <property type="match status" value="1"/>
</dbReference>
<organism evidence="7 8">
    <name type="scientific">Paludifilum halophilum</name>
    <dbReference type="NCBI Taxonomy" id="1642702"/>
    <lineage>
        <taxon>Bacteria</taxon>
        <taxon>Bacillati</taxon>
        <taxon>Bacillota</taxon>
        <taxon>Bacilli</taxon>
        <taxon>Bacillales</taxon>
        <taxon>Thermoactinomycetaceae</taxon>
        <taxon>Paludifilum</taxon>
    </lineage>
</organism>
<protein>
    <submittedName>
        <fullName evidence="7">Glutathionylspermidine synthase</fullName>
    </submittedName>
</protein>
<dbReference type="OrthoDB" id="9765517at2"/>
<reference evidence="7 8" key="1">
    <citation type="submission" date="2017-07" db="EMBL/GenBank/DDBJ databases">
        <title>The genome sequence of Paludifilum halophilum highlights mechanisms for microbial adaptation to high salt environemnts.</title>
        <authorList>
            <person name="Belbahri L."/>
        </authorList>
    </citation>
    <scope>NUCLEOTIDE SEQUENCE [LARGE SCALE GENOMIC DNA]</scope>
    <source>
        <strain evidence="7 8">DSM 102817</strain>
    </source>
</reference>